<comment type="caution">
    <text evidence="2">The sequence shown here is derived from an EMBL/GenBank/DDBJ whole genome shotgun (WGS) entry which is preliminary data.</text>
</comment>
<dbReference type="EMBL" id="JBIGIC010000009">
    <property type="protein sequence ID" value="MFG6488696.1"/>
    <property type="molecule type" value="Genomic_DNA"/>
</dbReference>
<dbReference type="RefSeq" id="WP_394414096.1">
    <property type="nucleotide sequence ID" value="NZ_JBIGIC010000009.1"/>
</dbReference>
<evidence type="ECO:0000256" key="1">
    <source>
        <dbReference type="SAM" id="SignalP"/>
    </source>
</evidence>
<feature type="chain" id="PRO_5045065786" description="DUF4136 domain-containing protein" evidence="1">
    <location>
        <begin position="27"/>
        <end position="225"/>
    </location>
</feature>
<sequence>MKPTAPRIIRWHLVAVTTLVTGACCAAPESPDAKTSAVLSVTPIFGELFATEMPLGFKLQAEVTQGATYRRSIILESDPDRGPWTQRFLVQGTAGQGAVAGVSPAAYAMQIAASFQKACPSTFMGSRVLEGRIRTGQPAYTMVIACGSHTLTTNSQPTSEITLVSVIKGDKNVYSVQWSDRAAPIDKAPTPDRLLIQQRLRIMTSMLVCAPVEGETAPYPSCTSR</sequence>
<evidence type="ECO:0008006" key="4">
    <source>
        <dbReference type="Google" id="ProtNLM"/>
    </source>
</evidence>
<accession>A0ABW7HFL9</accession>
<gene>
    <name evidence="2" type="ORF">ACG04R_18570</name>
</gene>
<evidence type="ECO:0000313" key="2">
    <source>
        <dbReference type="EMBL" id="MFG6488696.1"/>
    </source>
</evidence>
<protein>
    <recommendedName>
        <fullName evidence="4">DUF4136 domain-containing protein</fullName>
    </recommendedName>
</protein>
<organism evidence="2 3">
    <name type="scientific">Pelomonas candidula</name>
    <dbReference type="NCBI Taxonomy" id="3299025"/>
    <lineage>
        <taxon>Bacteria</taxon>
        <taxon>Pseudomonadati</taxon>
        <taxon>Pseudomonadota</taxon>
        <taxon>Betaproteobacteria</taxon>
        <taxon>Burkholderiales</taxon>
        <taxon>Sphaerotilaceae</taxon>
        <taxon>Roseateles</taxon>
    </lineage>
</organism>
<name>A0ABW7HFL9_9BURK</name>
<proteinExistence type="predicted"/>
<evidence type="ECO:0000313" key="3">
    <source>
        <dbReference type="Proteomes" id="UP001606134"/>
    </source>
</evidence>
<feature type="signal peptide" evidence="1">
    <location>
        <begin position="1"/>
        <end position="26"/>
    </location>
</feature>
<reference evidence="2 3" key="1">
    <citation type="submission" date="2024-08" db="EMBL/GenBank/DDBJ databases">
        <authorList>
            <person name="Lu H."/>
        </authorList>
    </citation>
    <scope>NUCLEOTIDE SEQUENCE [LARGE SCALE GENOMIC DNA]</scope>
    <source>
        <strain evidence="2 3">BYS78W</strain>
    </source>
</reference>
<dbReference type="Proteomes" id="UP001606134">
    <property type="component" value="Unassembled WGS sequence"/>
</dbReference>
<keyword evidence="1" id="KW-0732">Signal</keyword>
<keyword evidence="3" id="KW-1185">Reference proteome</keyword>
<dbReference type="PROSITE" id="PS51257">
    <property type="entry name" value="PROKAR_LIPOPROTEIN"/>
    <property type="match status" value="1"/>
</dbReference>